<keyword evidence="3" id="KW-1185">Reference proteome</keyword>
<dbReference type="InterPro" id="IPR032466">
    <property type="entry name" value="Metal_Hydrolase"/>
</dbReference>
<feature type="domain" description="Amidohydrolase-related" evidence="1">
    <location>
        <begin position="257"/>
        <end position="439"/>
    </location>
</feature>
<dbReference type="InterPro" id="IPR006680">
    <property type="entry name" value="Amidohydro-rel"/>
</dbReference>
<dbReference type="EMBL" id="VKHP01000394">
    <property type="protein sequence ID" value="NEV02625.1"/>
    <property type="molecule type" value="Genomic_DNA"/>
</dbReference>
<gene>
    <name evidence="2" type="ORF">FNJ47_44855</name>
</gene>
<reference evidence="2 3" key="1">
    <citation type="journal article" date="2020" name="Arch. Microbiol.">
        <title>Bradyrhizobium uaiense sp. nov., a new highly efficient cowpea symbiont.</title>
        <authorList>
            <person name="Cabral Michel D."/>
            <person name="Azarias Guimaraes A."/>
            <person name="Martins da Costa E."/>
            <person name="Soares de Carvalho T."/>
            <person name="Balsanelli E."/>
            <person name="Willems A."/>
            <person name="Maltempi de Souza E."/>
            <person name="de Souza Moreira F.M."/>
        </authorList>
    </citation>
    <scope>NUCLEOTIDE SEQUENCE [LARGE SCALE GENOMIC DNA]</scope>
    <source>
        <strain evidence="2 3">UFLA 03-164</strain>
    </source>
</reference>
<dbReference type="Proteomes" id="UP000468531">
    <property type="component" value="Unassembled WGS sequence"/>
</dbReference>
<keyword evidence="2" id="KW-0378">Hydrolase</keyword>
<organism evidence="2 3">
    <name type="scientific">Bradyrhizobium uaiense</name>
    <dbReference type="NCBI Taxonomy" id="2594946"/>
    <lineage>
        <taxon>Bacteria</taxon>
        <taxon>Pseudomonadati</taxon>
        <taxon>Pseudomonadota</taxon>
        <taxon>Alphaproteobacteria</taxon>
        <taxon>Hyphomicrobiales</taxon>
        <taxon>Nitrobacteraceae</taxon>
        <taxon>Bradyrhizobium</taxon>
    </lineage>
</organism>
<dbReference type="SUPFAM" id="SSF51556">
    <property type="entry name" value="Metallo-dependent hydrolases"/>
    <property type="match status" value="1"/>
</dbReference>
<dbReference type="Gene3D" id="3.20.20.140">
    <property type="entry name" value="Metal-dependent hydrolases"/>
    <property type="match status" value="1"/>
</dbReference>
<dbReference type="AlphaFoldDB" id="A0A6P1BWJ3"/>
<name>A0A6P1BWJ3_9BRAD</name>
<dbReference type="PANTHER" id="PTHR43383:SF2">
    <property type="entry name" value="AMIDOHYDROLASE 2 FAMILY PROTEIN"/>
    <property type="match status" value="1"/>
</dbReference>
<comment type="caution">
    <text evidence="2">The sequence shown here is derived from an EMBL/GenBank/DDBJ whole genome shotgun (WGS) entry which is preliminary data.</text>
</comment>
<proteinExistence type="predicted"/>
<evidence type="ECO:0000259" key="1">
    <source>
        <dbReference type="Pfam" id="PF04909"/>
    </source>
</evidence>
<dbReference type="Pfam" id="PF04909">
    <property type="entry name" value="Amidohydro_2"/>
    <property type="match status" value="1"/>
</dbReference>
<dbReference type="PANTHER" id="PTHR43383">
    <property type="entry name" value="NODULIN 6"/>
    <property type="match status" value="1"/>
</dbReference>
<dbReference type="GO" id="GO:0016787">
    <property type="term" value="F:hydrolase activity"/>
    <property type="evidence" value="ECO:0007669"/>
    <property type="project" value="UniProtKB-KW"/>
</dbReference>
<evidence type="ECO:0000313" key="2">
    <source>
        <dbReference type="EMBL" id="NEV02625.1"/>
    </source>
</evidence>
<dbReference type="RefSeq" id="WP_163162906.1">
    <property type="nucleotide sequence ID" value="NZ_VKHP01000394.1"/>
</dbReference>
<protein>
    <submittedName>
        <fullName evidence="2">Amidohydrolase family protein</fullName>
    </submittedName>
</protein>
<sequence>MTSGAVDWKSMTNADRQIAQWVEQTPFVDTHEHLIEESQRLSGAIHPRTLPCNDWAYLFRSYAAEDLVVAGLPASDLRGFLGPDLTSQEKYRLIAPYWERIRHTGYAQALRHTFRGVYGEDDLTDESLPRIAEKYHQTVQPGFYARILELANIKGCHVNSLQRIFMETEQPGLLDHDISILQLCRCSAADFAWVEAETGRRPTTLDEWLDVIDFYFATYGAKAVAVKSQIAYSRALDFEPVTKAHAARLFPHHADRVGALHALGPEDLKALQDYLFRYCVGKAGEYGLPVKLHTGVLAGYGVMQLARTRNNAADVCRLLQDFPETQFVLMHIGYPYEHEFIALAKHYPNAAIDMCWAWIINPVAGVRFLKEFLMAVPSNKIFTFGGDYVAVEPIYGHACVARRGIAQAISQLVAEGWIALEDTRGLIDRIMRGNALQFFQNAHRGGRRSGERRPTALKKLVDVHERQ</sequence>
<evidence type="ECO:0000313" key="3">
    <source>
        <dbReference type="Proteomes" id="UP000468531"/>
    </source>
</evidence>
<accession>A0A6P1BWJ3</accession>